<proteinExistence type="predicted"/>
<evidence type="ECO:0000313" key="1">
    <source>
        <dbReference type="EMBL" id="MPM13446.1"/>
    </source>
</evidence>
<name>A0A644XB50_9ZZZZ</name>
<organism evidence="1">
    <name type="scientific">bioreactor metagenome</name>
    <dbReference type="NCBI Taxonomy" id="1076179"/>
    <lineage>
        <taxon>unclassified sequences</taxon>
        <taxon>metagenomes</taxon>
        <taxon>ecological metagenomes</taxon>
    </lineage>
</organism>
<protein>
    <submittedName>
        <fullName evidence="1">Uncharacterized protein</fullName>
    </submittedName>
</protein>
<dbReference type="EMBL" id="VSSQ01002120">
    <property type="protein sequence ID" value="MPM13446.1"/>
    <property type="molecule type" value="Genomic_DNA"/>
</dbReference>
<comment type="caution">
    <text evidence="1">The sequence shown here is derived from an EMBL/GenBank/DDBJ whole genome shotgun (WGS) entry which is preliminary data.</text>
</comment>
<dbReference type="AlphaFoldDB" id="A0A644XB50"/>
<reference evidence="1" key="1">
    <citation type="submission" date="2019-08" db="EMBL/GenBank/DDBJ databases">
        <authorList>
            <person name="Kucharzyk K."/>
            <person name="Murdoch R.W."/>
            <person name="Higgins S."/>
            <person name="Loffler F."/>
        </authorList>
    </citation>
    <scope>NUCLEOTIDE SEQUENCE</scope>
</reference>
<sequence length="85" mass="9512">MADQHKVHLLVSATVTLFREILQELDVADRGVCNAGFQIFAEFVINDKGSVITVRTKLIGDFLIKFYHIKAEERIKNAPGGKRGI</sequence>
<gene>
    <name evidence="1" type="ORF">SDC9_59803</name>
</gene>
<accession>A0A644XB50</accession>